<keyword evidence="8" id="KW-0732">Signal</keyword>
<proteinExistence type="inferred from homology"/>
<dbReference type="GO" id="GO:0004252">
    <property type="term" value="F:serine-type endopeptidase activity"/>
    <property type="evidence" value="ECO:0007669"/>
    <property type="project" value="InterPro"/>
</dbReference>
<dbReference type="GO" id="GO:0005576">
    <property type="term" value="C:extracellular region"/>
    <property type="evidence" value="ECO:0007669"/>
    <property type="project" value="UniProtKB-SubCell"/>
</dbReference>
<keyword evidence="5 7" id="KW-0720">Serine protease</keyword>
<sequence>MSLCHLLLVFFLIEINRAYPTVGNVTSGCFVHPTLAKSNDDLINGRIIGGKEAEPHAYPYQVGLYCHGATDTHFCGGSFVSPNYVLTAAHCVEGKLSVDLIFGAHAIEESENSQIKQTSTEFIIHSGWDEGDLINDIALVKLRAPVPETNYIKMIKITADGGNTFAGDHGTMTGWGLRTMSQHGLTSTLLYAVNDILSNEQCKSVNANYDRVVQSTHLCLSGVTSGNVNVGTCNGDSGGPLTVNGVQVGLVSFGNTDCEAGKPSVFTRLTEYKDWIRENSDVVI</sequence>
<dbReference type="InterPro" id="IPR009003">
    <property type="entry name" value="Peptidase_S1_PA"/>
</dbReference>
<accession>A0AAV8VQD9</accession>
<evidence type="ECO:0000256" key="4">
    <source>
        <dbReference type="ARBA" id="ARBA00022801"/>
    </source>
</evidence>
<dbReference type="CDD" id="cd00190">
    <property type="entry name" value="Tryp_SPc"/>
    <property type="match status" value="1"/>
</dbReference>
<dbReference type="SMART" id="SM00020">
    <property type="entry name" value="Tryp_SPc"/>
    <property type="match status" value="1"/>
</dbReference>
<keyword evidence="6" id="KW-1015">Disulfide bond</keyword>
<dbReference type="Proteomes" id="UP001159042">
    <property type="component" value="Unassembled WGS sequence"/>
</dbReference>
<dbReference type="PROSITE" id="PS00134">
    <property type="entry name" value="TRYPSIN_HIS"/>
    <property type="match status" value="1"/>
</dbReference>
<comment type="similarity">
    <text evidence="2">Belongs to the peptidase S1 family.</text>
</comment>
<dbReference type="PROSITE" id="PS50240">
    <property type="entry name" value="TRYPSIN_DOM"/>
    <property type="match status" value="1"/>
</dbReference>
<dbReference type="AlphaFoldDB" id="A0AAV8VQD9"/>
<dbReference type="InterPro" id="IPR050430">
    <property type="entry name" value="Peptidase_S1"/>
</dbReference>
<dbReference type="InterPro" id="IPR033116">
    <property type="entry name" value="TRYPSIN_SER"/>
</dbReference>
<comment type="subcellular location">
    <subcellularLocation>
        <location evidence="1">Secreted</location>
        <location evidence="1">Extracellular space</location>
    </subcellularLocation>
</comment>
<dbReference type="Gene3D" id="2.40.10.10">
    <property type="entry name" value="Trypsin-like serine proteases"/>
    <property type="match status" value="1"/>
</dbReference>
<dbReference type="SUPFAM" id="SSF50494">
    <property type="entry name" value="Trypsin-like serine proteases"/>
    <property type="match status" value="1"/>
</dbReference>
<keyword evidence="4 7" id="KW-0378">Hydrolase</keyword>
<dbReference type="EMBL" id="JANEYG010000041">
    <property type="protein sequence ID" value="KAJ8916593.1"/>
    <property type="molecule type" value="Genomic_DNA"/>
</dbReference>
<reference evidence="10 11" key="1">
    <citation type="journal article" date="2023" name="Insect Mol. Biol.">
        <title>Genome sequencing provides insights into the evolution of gene families encoding plant cell wall-degrading enzymes in longhorned beetles.</title>
        <authorList>
            <person name="Shin N.R."/>
            <person name="Okamura Y."/>
            <person name="Kirsch R."/>
            <person name="Pauchet Y."/>
        </authorList>
    </citation>
    <scope>NUCLEOTIDE SEQUENCE [LARGE SCALE GENOMIC DNA]</scope>
    <source>
        <strain evidence="10">EAD_L_NR</strain>
    </source>
</reference>
<evidence type="ECO:0000259" key="9">
    <source>
        <dbReference type="PROSITE" id="PS50240"/>
    </source>
</evidence>
<dbReference type="GO" id="GO:0006508">
    <property type="term" value="P:proteolysis"/>
    <property type="evidence" value="ECO:0007669"/>
    <property type="project" value="UniProtKB-KW"/>
</dbReference>
<evidence type="ECO:0000256" key="8">
    <source>
        <dbReference type="SAM" id="SignalP"/>
    </source>
</evidence>
<evidence type="ECO:0000256" key="6">
    <source>
        <dbReference type="ARBA" id="ARBA00023157"/>
    </source>
</evidence>
<name>A0AAV8VQD9_9CUCU</name>
<evidence type="ECO:0000313" key="10">
    <source>
        <dbReference type="EMBL" id="KAJ8916593.1"/>
    </source>
</evidence>
<dbReference type="FunFam" id="2.40.10.10:FF:000036">
    <property type="entry name" value="Trypsin beta"/>
    <property type="match status" value="1"/>
</dbReference>
<protein>
    <recommendedName>
        <fullName evidence="9">Peptidase S1 domain-containing protein</fullName>
    </recommendedName>
</protein>
<evidence type="ECO:0000256" key="7">
    <source>
        <dbReference type="RuleBase" id="RU363034"/>
    </source>
</evidence>
<dbReference type="PROSITE" id="PS00135">
    <property type="entry name" value="TRYPSIN_SER"/>
    <property type="match status" value="1"/>
</dbReference>
<feature type="chain" id="PRO_5043664514" description="Peptidase S1 domain-containing protein" evidence="8">
    <location>
        <begin position="19"/>
        <end position="284"/>
    </location>
</feature>
<dbReference type="PANTHER" id="PTHR24276">
    <property type="entry name" value="POLYSERASE-RELATED"/>
    <property type="match status" value="1"/>
</dbReference>
<evidence type="ECO:0000256" key="2">
    <source>
        <dbReference type="ARBA" id="ARBA00007664"/>
    </source>
</evidence>
<dbReference type="PANTHER" id="PTHR24276:SF98">
    <property type="entry name" value="FI18310P1-RELATED"/>
    <property type="match status" value="1"/>
</dbReference>
<dbReference type="PRINTS" id="PR00722">
    <property type="entry name" value="CHYMOTRYPSIN"/>
</dbReference>
<feature type="signal peptide" evidence="8">
    <location>
        <begin position="1"/>
        <end position="18"/>
    </location>
</feature>
<keyword evidence="11" id="KW-1185">Reference proteome</keyword>
<dbReference type="FunFam" id="2.40.10.10:FF:000068">
    <property type="entry name" value="transmembrane protease serine 2"/>
    <property type="match status" value="1"/>
</dbReference>
<dbReference type="InterPro" id="IPR001254">
    <property type="entry name" value="Trypsin_dom"/>
</dbReference>
<evidence type="ECO:0000256" key="3">
    <source>
        <dbReference type="ARBA" id="ARBA00022670"/>
    </source>
</evidence>
<gene>
    <name evidence="10" type="ORF">NQ315_000237</name>
</gene>
<organism evidence="10 11">
    <name type="scientific">Exocentrus adspersus</name>
    <dbReference type="NCBI Taxonomy" id="1586481"/>
    <lineage>
        <taxon>Eukaryota</taxon>
        <taxon>Metazoa</taxon>
        <taxon>Ecdysozoa</taxon>
        <taxon>Arthropoda</taxon>
        <taxon>Hexapoda</taxon>
        <taxon>Insecta</taxon>
        <taxon>Pterygota</taxon>
        <taxon>Neoptera</taxon>
        <taxon>Endopterygota</taxon>
        <taxon>Coleoptera</taxon>
        <taxon>Polyphaga</taxon>
        <taxon>Cucujiformia</taxon>
        <taxon>Chrysomeloidea</taxon>
        <taxon>Cerambycidae</taxon>
        <taxon>Lamiinae</taxon>
        <taxon>Acanthocinini</taxon>
        <taxon>Exocentrus</taxon>
    </lineage>
</organism>
<evidence type="ECO:0000256" key="1">
    <source>
        <dbReference type="ARBA" id="ARBA00004239"/>
    </source>
</evidence>
<keyword evidence="3 7" id="KW-0645">Protease</keyword>
<comment type="caution">
    <text evidence="10">The sequence shown here is derived from an EMBL/GenBank/DDBJ whole genome shotgun (WGS) entry which is preliminary data.</text>
</comment>
<evidence type="ECO:0000256" key="5">
    <source>
        <dbReference type="ARBA" id="ARBA00022825"/>
    </source>
</evidence>
<evidence type="ECO:0000313" key="11">
    <source>
        <dbReference type="Proteomes" id="UP001159042"/>
    </source>
</evidence>
<dbReference type="InterPro" id="IPR018114">
    <property type="entry name" value="TRYPSIN_HIS"/>
</dbReference>
<dbReference type="InterPro" id="IPR043504">
    <property type="entry name" value="Peptidase_S1_PA_chymotrypsin"/>
</dbReference>
<feature type="domain" description="Peptidase S1" evidence="9">
    <location>
        <begin position="47"/>
        <end position="281"/>
    </location>
</feature>
<dbReference type="InterPro" id="IPR001314">
    <property type="entry name" value="Peptidase_S1A"/>
</dbReference>
<dbReference type="Pfam" id="PF00089">
    <property type="entry name" value="Trypsin"/>
    <property type="match status" value="1"/>
</dbReference>